<dbReference type="OrthoDB" id="10400795at2759"/>
<accession>A0A0V1AAD2</accession>
<protein>
    <submittedName>
        <fullName evidence="1">Uncharacterized protein</fullName>
    </submittedName>
</protein>
<name>A0A0V1AAD2_9BILA</name>
<organism evidence="1 2">
    <name type="scientific">Trichinella patagoniensis</name>
    <dbReference type="NCBI Taxonomy" id="990121"/>
    <lineage>
        <taxon>Eukaryota</taxon>
        <taxon>Metazoa</taxon>
        <taxon>Ecdysozoa</taxon>
        <taxon>Nematoda</taxon>
        <taxon>Enoplea</taxon>
        <taxon>Dorylaimia</taxon>
        <taxon>Trichinellida</taxon>
        <taxon>Trichinellidae</taxon>
        <taxon>Trichinella</taxon>
    </lineage>
</organism>
<dbReference type="EMBL" id="JYDQ01000016">
    <property type="protein sequence ID" value="KRY21486.1"/>
    <property type="molecule type" value="Genomic_DNA"/>
</dbReference>
<gene>
    <name evidence="1" type="ORF">T12_12866</name>
</gene>
<evidence type="ECO:0000313" key="1">
    <source>
        <dbReference type="EMBL" id="KRY21486.1"/>
    </source>
</evidence>
<comment type="caution">
    <text evidence="1">The sequence shown here is derived from an EMBL/GenBank/DDBJ whole genome shotgun (WGS) entry which is preliminary data.</text>
</comment>
<reference evidence="1 2" key="1">
    <citation type="submission" date="2015-01" db="EMBL/GenBank/DDBJ databases">
        <title>Evolution of Trichinella species and genotypes.</title>
        <authorList>
            <person name="Korhonen P.K."/>
            <person name="Edoardo P."/>
            <person name="Giuseppe L.R."/>
            <person name="Gasser R.B."/>
        </authorList>
    </citation>
    <scope>NUCLEOTIDE SEQUENCE [LARGE SCALE GENOMIC DNA]</scope>
    <source>
        <strain evidence="1">ISS2496</strain>
    </source>
</reference>
<dbReference type="Proteomes" id="UP000054783">
    <property type="component" value="Unassembled WGS sequence"/>
</dbReference>
<evidence type="ECO:0000313" key="2">
    <source>
        <dbReference type="Proteomes" id="UP000054783"/>
    </source>
</evidence>
<dbReference type="AlphaFoldDB" id="A0A0V1AAD2"/>
<proteinExistence type="predicted"/>
<keyword evidence="2" id="KW-1185">Reference proteome</keyword>
<sequence>MSCELYLSNISSKQQKYLLHVFCCVCFVFNAHCANDDHYCQHLGFKVLLAPTSFICISKKSLGEQNLITRNAI</sequence>